<protein>
    <recommendedName>
        <fullName evidence="4">Oxidation resistance protein 1</fullName>
    </recommendedName>
</protein>
<evidence type="ECO:0000256" key="2">
    <source>
        <dbReference type="ARBA" id="ARBA00009540"/>
    </source>
</evidence>
<dbReference type="Pfam" id="PF07534">
    <property type="entry name" value="TLD"/>
    <property type="match status" value="1"/>
</dbReference>
<feature type="region of interest" description="Disordered" evidence="5">
    <location>
        <begin position="30"/>
        <end position="59"/>
    </location>
</feature>
<accession>A0A7S3ZGZ8</accession>
<evidence type="ECO:0000256" key="3">
    <source>
        <dbReference type="ARBA" id="ARBA00023128"/>
    </source>
</evidence>
<evidence type="ECO:0000313" key="7">
    <source>
        <dbReference type="EMBL" id="CAE0683042.1"/>
    </source>
</evidence>
<comment type="subcellular location">
    <subcellularLocation>
        <location evidence="1">Mitochondrion</location>
    </subcellularLocation>
</comment>
<dbReference type="AlphaFoldDB" id="A0A7S3ZGZ8"/>
<keyword evidence="3" id="KW-0496">Mitochondrion</keyword>
<proteinExistence type="inferred from homology"/>
<feature type="compositionally biased region" description="Low complexity" evidence="5">
    <location>
        <begin position="157"/>
        <end position="168"/>
    </location>
</feature>
<organism evidence="7">
    <name type="scientific">Lotharella globosa</name>
    <dbReference type="NCBI Taxonomy" id="91324"/>
    <lineage>
        <taxon>Eukaryota</taxon>
        <taxon>Sar</taxon>
        <taxon>Rhizaria</taxon>
        <taxon>Cercozoa</taxon>
        <taxon>Chlorarachniophyceae</taxon>
        <taxon>Lotharella</taxon>
    </lineage>
</organism>
<comment type="similarity">
    <text evidence="2">Belongs to the OXR1 family.</text>
</comment>
<dbReference type="PANTHER" id="PTHR23354:SF62">
    <property type="entry name" value="MUSTARD, ISOFORM V"/>
    <property type="match status" value="1"/>
</dbReference>
<dbReference type="PANTHER" id="PTHR23354">
    <property type="entry name" value="NUCLEOLAR PROTEIN 7/ESTROGEN RECEPTOR COACTIVATOR-RELATED"/>
    <property type="match status" value="1"/>
</dbReference>
<evidence type="ECO:0000259" key="6">
    <source>
        <dbReference type="PROSITE" id="PS51886"/>
    </source>
</evidence>
<feature type="region of interest" description="Disordered" evidence="5">
    <location>
        <begin position="157"/>
        <end position="178"/>
    </location>
</feature>
<gene>
    <name evidence="7" type="ORF">LGLO00237_LOCUS34830</name>
</gene>
<reference evidence="7" key="1">
    <citation type="submission" date="2021-01" db="EMBL/GenBank/DDBJ databases">
        <authorList>
            <person name="Corre E."/>
            <person name="Pelletier E."/>
            <person name="Niang G."/>
            <person name="Scheremetjew M."/>
            <person name="Finn R."/>
            <person name="Kale V."/>
            <person name="Holt S."/>
            <person name="Cochrane G."/>
            <person name="Meng A."/>
            <person name="Brown T."/>
            <person name="Cohen L."/>
        </authorList>
    </citation>
    <scope>NUCLEOTIDE SEQUENCE</scope>
    <source>
        <strain evidence="7">CCCM811</strain>
    </source>
</reference>
<feature type="domain" description="TLDc" evidence="6">
    <location>
        <begin position="202"/>
        <end position="358"/>
    </location>
</feature>
<dbReference type="PROSITE" id="PS51886">
    <property type="entry name" value="TLDC"/>
    <property type="match status" value="1"/>
</dbReference>
<evidence type="ECO:0000256" key="1">
    <source>
        <dbReference type="ARBA" id="ARBA00004173"/>
    </source>
</evidence>
<dbReference type="InterPro" id="IPR006571">
    <property type="entry name" value="TLDc_dom"/>
</dbReference>
<sequence>MVRGETPGSASLQNPALNGTLASEVRAIGEGSGRNVTTRNHTDHGGALADSKSLSADSTQPGLIADDLDSQIQIKSGRLQGSEVTHYDISLIWYLVSALGFGAIALRNRKQVETIAGWAKSRAGNVTDNLGHVYHRIAEHAPKLKKLQVPSLPSFLRMSGSSSSNGHSDAGKRRRSKSNVDIELVPTAYEYTPQLLNYRISPILSKPVAKQLAKDLPIAMQMDDWKLLYSSNEHGSLLNTFYEKSIGRGPTVLIVKDESNAVFGAFISESWRKGVFGNGQTFVFTVSPELKTYKWTRKNTNFCNAQMGHISIGGPRCGIWLDEKLRSGMSETCETFDSPPLSKSTDFNCYGVELWGIVVPETISSTSYR</sequence>
<dbReference type="SMART" id="SM00584">
    <property type="entry name" value="TLDc"/>
    <property type="match status" value="1"/>
</dbReference>
<dbReference type="EMBL" id="HBIV01050503">
    <property type="protein sequence ID" value="CAE0683042.1"/>
    <property type="molecule type" value="Transcribed_RNA"/>
</dbReference>
<name>A0A7S3ZGZ8_9EUKA</name>
<evidence type="ECO:0000256" key="4">
    <source>
        <dbReference type="ARBA" id="ARBA00040604"/>
    </source>
</evidence>
<evidence type="ECO:0000256" key="5">
    <source>
        <dbReference type="SAM" id="MobiDB-lite"/>
    </source>
</evidence>
<feature type="compositionally biased region" description="Low complexity" evidence="5">
    <location>
        <begin position="47"/>
        <end position="58"/>
    </location>
</feature>
<dbReference type="GO" id="GO:0005739">
    <property type="term" value="C:mitochondrion"/>
    <property type="evidence" value="ECO:0007669"/>
    <property type="project" value="UniProtKB-SubCell"/>
</dbReference>